<dbReference type="Proteomes" id="UP001174419">
    <property type="component" value="Unassembled WGS sequence"/>
</dbReference>
<name>A0AB35LYH1_9GAMM</name>
<gene>
    <name evidence="1" type="ORF">HX110_02615</name>
</gene>
<accession>A0AB35LYH1</accession>
<evidence type="ECO:0000313" key="2">
    <source>
        <dbReference type="Proteomes" id="UP001174419"/>
    </source>
</evidence>
<reference evidence="1" key="2">
    <citation type="journal article" date="2022" name="Sci. Total Environ.">
        <title>Prevalence, transmission, and molecular epidemiology of tet(X)-positive bacteria among humans, animals, and environmental niches in China: An epidemiological, and genomic-based study.</title>
        <authorList>
            <person name="Dong N."/>
            <person name="Zeng Y."/>
            <person name="Cai C."/>
            <person name="Sun C."/>
            <person name="Lu J."/>
            <person name="Liu C."/>
            <person name="Zhou H."/>
            <person name="Sun Q."/>
            <person name="Shu L."/>
            <person name="Wang H."/>
            <person name="Wang Y."/>
            <person name="Wang S."/>
            <person name="Wu C."/>
            <person name="Chan E.W."/>
            <person name="Chen G."/>
            <person name="Shen Z."/>
            <person name="Chen S."/>
            <person name="Zhang R."/>
        </authorList>
    </citation>
    <scope>NUCLEOTIDE SEQUENCE</scope>
    <source>
        <strain evidence="1">DF49-4</strain>
    </source>
</reference>
<dbReference type="RefSeq" id="WP_286380784.1">
    <property type="nucleotide sequence ID" value="NZ_JACANG010000003.1"/>
</dbReference>
<sequence length="91" mass="9925">MSKIAKLIIKDGPSAMGSQVELEDGSKLSGIQAIQLACSVDQPTWRMTVDVSPRFIDQLPFGVELVAINIGNLSDLTDEQLEKIGLQRIKD</sequence>
<dbReference type="EMBL" id="JACANG010000003">
    <property type="protein sequence ID" value="MDM1718056.1"/>
    <property type="molecule type" value="Genomic_DNA"/>
</dbReference>
<organism evidence="1 2">
    <name type="scientific">Acinetobacter towneri</name>
    <dbReference type="NCBI Taxonomy" id="202956"/>
    <lineage>
        <taxon>Bacteria</taxon>
        <taxon>Pseudomonadati</taxon>
        <taxon>Pseudomonadota</taxon>
        <taxon>Gammaproteobacteria</taxon>
        <taxon>Moraxellales</taxon>
        <taxon>Moraxellaceae</taxon>
        <taxon>Acinetobacter</taxon>
    </lineage>
</organism>
<dbReference type="AlphaFoldDB" id="A0AB35LYH1"/>
<proteinExistence type="predicted"/>
<protein>
    <submittedName>
        <fullName evidence="1">Uncharacterized protein</fullName>
    </submittedName>
</protein>
<comment type="caution">
    <text evidence="1">The sequence shown here is derived from an EMBL/GenBank/DDBJ whole genome shotgun (WGS) entry which is preliminary data.</text>
</comment>
<reference evidence="1" key="1">
    <citation type="submission" date="2020-06" db="EMBL/GenBank/DDBJ databases">
        <authorList>
            <person name="Dong N."/>
        </authorList>
    </citation>
    <scope>NUCLEOTIDE SEQUENCE</scope>
    <source>
        <strain evidence="1">DF49-4</strain>
    </source>
</reference>
<evidence type="ECO:0000313" key="1">
    <source>
        <dbReference type="EMBL" id="MDM1718056.1"/>
    </source>
</evidence>